<keyword evidence="9" id="KW-1185">Reference proteome</keyword>
<dbReference type="PROSITE" id="PS00095">
    <property type="entry name" value="C5_MTASE_2"/>
    <property type="match status" value="1"/>
</dbReference>
<dbReference type="Proteomes" id="UP000649075">
    <property type="component" value="Unassembled WGS sequence"/>
</dbReference>
<evidence type="ECO:0000256" key="1">
    <source>
        <dbReference type="ARBA" id="ARBA00011975"/>
    </source>
</evidence>
<comment type="similarity">
    <text evidence="6 7">Belongs to the class I-like SAM-binding methyltransferase superfamily. C5-methyltransferase family.</text>
</comment>
<dbReference type="InterPro" id="IPR031303">
    <property type="entry name" value="C5_meth_CS"/>
</dbReference>
<keyword evidence="3 6" id="KW-0808">Transferase</keyword>
<feature type="active site" evidence="6">
    <location>
        <position position="79"/>
    </location>
</feature>
<keyword evidence="4 6" id="KW-0949">S-adenosyl-L-methionine</keyword>
<dbReference type="PROSITE" id="PS51679">
    <property type="entry name" value="SAM_MT_C5"/>
    <property type="match status" value="1"/>
</dbReference>
<evidence type="ECO:0000313" key="9">
    <source>
        <dbReference type="Proteomes" id="UP000649075"/>
    </source>
</evidence>
<dbReference type="RefSeq" id="WP_186999050.1">
    <property type="nucleotide sequence ID" value="NZ_JACRWH010000020.1"/>
</dbReference>
<sequence>MNNKIIDLFCGCGGLSKGFEKAGFEVKIAIDMWEDAVITYNRNHKKPVAQCHDIHTWDDKYLDEIKKESIVGIIGGPPCQGYSTVGTRNINDPRNHLYLEYCRIVEKIQPEFFVIENVKGLLTLANGAFKDDIINRFSKLGYNVTYQILNAADYGVPQNRYRVFFVGMKNSHQFKFPEKFNYKITTYEALSDLPSLEDGITKTTYLYPATNPYQKKMRQKQPILSNHEPTNHTDATKNIISKIADGGSIKDLSEEYWEIRKYNKAFQRMNSKSQSNTVDTGHRNYFHYKENRIPSVRENARLQSFPDDFVFYGSKTSQYKQVGNAVPPLLAYAIAKQIKEELDNES</sequence>
<gene>
    <name evidence="8" type="ORF">H8911_06275</name>
</gene>
<evidence type="ECO:0000256" key="5">
    <source>
        <dbReference type="ARBA" id="ARBA00022747"/>
    </source>
</evidence>
<dbReference type="Pfam" id="PF00145">
    <property type="entry name" value="DNA_methylase"/>
    <property type="match status" value="1"/>
</dbReference>
<evidence type="ECO:0000256" key="6">
    <source>
        <dbReference type="PROSITE-ProRule" id="PRU01016"/>
    </source>
</evidence>
<reference evidence="8 9" key="1">
    <citation type="submission" date="2020-08" db="EMBL/GenBank/DDBJ databases">
        <authorList>
            <person name="Liu C."/>
            <person name="Sun Q."/>
        </authorList>
    </citation>
    <scope>NUCLEOTIDE SEQUENCE [LARGE SCALE GENOMIC DNA]</scope>
    <source>
        <strain evidence="8 9">L34</strain>
    </source>
</reference>
<dbReference type="PANTHER" id="PTHR10629">
    <property type="entry name" value="CYTOSINE-SPECIFIC METHYLTRANSFERASE"/>
    <property type="match status" value="1"/>
</dbReference>
<organism evidence="8 9">
    <name type="scientific">Holdemanella hominis</name>
    <dbReference type="NCBI Taxonomy" id="2764327"/>
    <lineage>
        <taxon>Bacteria</taxon>
        <taxon>Bacillati</taxon>
        <taxon>Bacillota</taxon>
        <taxon>Erysipelotrichia</taxon>
        <taxon>Erysipelotrichales</taxon>
        <taxon>Erysipelotrichaceae</taxon>
        <taxon>Holdemanella</taxon>
    </lineage>
</organism>
<dbReference type="SUPFAM" id="SSF53335">
    <property type="entry name" value="S-adenosyl-L-methionine-dependent methyltransferases"/>
    <property type="match status" value="1"/>
</dbReference>
<dbReference type="CDD" id="cd00315">
    <property type="entry name" value="Cyt_C5_DNA_methylase"/>
    <property type="match status" value="1"/>
</dbReference>
<dbReference type="InterPro" id="IPR001525">
    <property type="entry name" value="C5_MeTfrase"/>
</dbReference>
<evidence type="ECO:0000256" key="4">
    <source>
        <dbReference type="ARBA" id="ARBA00022691"/>
    </source>
</evidence>
<keyword evidence="5" id="KW-0680">Restriction system</keyword>
<evidence type="ECO:0000256" key="3">
    <source>
        <dbReference type="ARBA" id="ARBA00022679"/>
    </source>
</evidence>
<dbReference type="GO" id="GO:0008168">
    <property type="term" value="F:methyltransferase activity"/>
    <property type="evidence" value="ECO:0007669"/>
    <property type="project" value="UniProtKB-KW"/>
</dbReference>
<dbReference type="GO" id="GO:0032259">
    <property type="term" value="P:methylation"/>
    <property type="evidence" value="ECO:0007669"/>
    <property type="project" value="UniProtKB-KW"/>
</dbReference>
<dbReference type="InterPro" id="IPR050390">
    <property type="entry name" value="C5-Methyltransferase"/>
</dbReference>
<dbReference type="EMBL" id="JACRWH010000020">
    <property type="protein sequence ID" value="MBC6012342.1"/>
    <property type="molecule type" value="Genomic_DNA"/>
</dbReference>
<accession>A0ABR7KIT6</accession>
<proteinExistence type="inferred from homology"/>
<dbReference type="EC" id="2.1.1.37" evidence="1"/>
<dbReference type="PRINTS" id="PR00105">
    <property type="entry name" value="C5METTRFRASE"/>
</dbReference>
<dbReference type="NCBIfam" id="TIGR00675">
    <property type="entry name" value="dcm"/>
    <property type="match status" value="1"/>
</dbReference>
<dbReference type="InterPro" id="IPR029063">
    <property type="entry name" value="SAM-dependent_MTases_sf"/>
</dbReference>
<comment type="caution">
    <text evidence="8">The sequence shown here is derived from an EMBL/GenBank/DDBJ whole genome shotgun (WGS) entry which is preliminary data.</text>
</comment>
<dbReference type="PANTHER" id="PTHR10629:SF52">
    <property type="entry name" value="DNA (CYTOSINE-5)-METHYLTRANSFERASE 1"/>
    <property type="match status" value="1"/>
</dbReference>
<evidence type="ECO:0000256" key="7">
    <source>
        <dbReference type="RuleBase" id="RU000416"/>
    </source>
</evidence>
<name>A0ABR7KIT6_9FIRM</name>
<dbReference type="Gene3D" id="3.40.50.150">
    <property type="entry name" value="Vaccinia Virus protein VP39"/>
    <property type="match status" value="1"/>
</dbReference>
<evidence type="ECO:0000313" key="8">
    <source>
        <dbReference type="EMBL" id="MBC6012342.1"/>
    </source>
</evidence>
<evidence type="ECO:0000256" key="2">
    <source>
        <dbReference type="ARBA" id="ARBA00022603"/>
    </source>
</evidence>
<keyword evidence="2 6" id="KW-0489">Methyltransferase</keyword>
<dbReference type="Gene3D" id="3.90.120.10">
    <property type="entry name" value="DNA Methylase, subunit A, domain 2"/>
    <property type="match status" value="1"/>
</dbReference>
<protein>
    <recommendedName>
        <fullName evidence="1">DNA (cytosine-5-)-methyltransferase</fullName>
        <ecNumber evidence="1">2.1.1.37</ecNumber>
    </recommendedName>
</protein>